<feature type="region of interest" description="Disordered" evidence="1">
    <location>
        <begin position="448"/>
        <end position="467"/>
    </location>
</feature>
<dbReference type="PANTHER" id="PTHR43662">
    <property type="match status" value="1"/>
</dbReference>
<dbReference type="EMBL" id="CVQI01034662">
    <property type="protein sequence ID" value="CRK45268.1"/>
    <property type="molecule type" value="Genomic_DNA"/>
</dbReference>
<evidence type="ECO:0000256" key="2">
    <source>
        <dbReference type="SAM" id="SignalP"/>
    </source>
</evidence>
<feature type="compositionally biased region" description="Low complexity" evidence="1">
    <location>
        <begin position="448"/>
        <end position="459"/>
    </location>
</feature>
<organism evidence="4 5">
    <name type="scientific">Verticillium longisporum</name>
    <name type="common">Verticillium dahliae var. longisporum</name>
    <dbReference type="NCBI Taxonomy" id="100787"/>
    <lineage>
        <taxon>Eukaryota</taxon>
        <taxon>Fungi</taxon>
        <taxon>Dikarya</taxon>
        <taxon>Ascomycota</taxon>
        <taxon>Pezizomycotina</taxon>
        <taxon>Sordariomycetes</taxon>
        <taxon>Hypocreomycetidae</taxon>
        <taxon>Glomerellales</taxon>
        <taxon>Plectosphaerellaceae</taxon>
        <taxon>Verticillium</taxon>
    </lineage>
</organism>
<name>A0A0G4NFR2_VERLO</name>
<dbReference type="InterPro" id="IPR018535">
    <property type="entry name" value="DUF1996"/>
</dbReference>
<evidence type="ECO:0000259" key="3">
    <source>
        <dbReference type="Pfam" id="PF09362"/>
    </source>
</evidence>
<proteinExistence type="predicted"/>
<evidence type="ECO:0000313" key="5">
    <source>
        <dbReference type="Proteomes" id="UP000045706"/>
    </source>
</evidence>
<reference evidence="5" key="1">
    <citation type="submission" date="2015-05" db="EMBL/GenBank/DDBJ databases">
        <authorList>
            <person name="Fogelqvist Johan"/>
        </authorList>
    </citation>
    <scope>NUCLEOTIDE SEQUENCE [LARGE SCALE GENOMIC DNA]</scope>
</reference>
<dbReference type="Pfam" id="PF09362">
    <property type="entry name" value="DUF1996"/>
    <property type="match status" value="1"/>
</dbReference>
<feature type="signal peptide" evidence="2">
    <location>
        <begin position="1"/>
        <end position="19"/>
    </location>
</feature>
<keyword evidence="2" id="KW-0732">Signal</keyword>
<feature type="domain" description="DUF1996" evidence="3">
    <location>
        <begin position="35"/>
        <end position="301"/>
    </location>
</feature>
<protein>
    <recommendedName>
        <fullName evidence="3">DUF1996 domain-containing protein</fullName>
    </recommendedName>
</protein>
<evidence type="ECO:0000313" key="4">
    <source>
        <dbReference type="EMBL" id="CRK45268.1"/>
    </source>
</evidence>
<feature type="chain" id="PRO_5002567962" description="DUF1996 domain-containing protein" evidence="2">
    <location>
        <begin position="20"/>
        <end position="546"/>
    </location>
</feature>
<evidence type="ECO:0000256" key="1">
    <source>
        <dbReference type="SAM" id="MobiDB-lite"/>
    </source>
</evidence>
<feature type="compositionally biased region" description="Basic residues" evidence="1">
    <location>
        <begin position="528"/>
        <end position="546"/>
    </location>
</feature>
<feature type="compositionally biased region" description="Pro residues" evidence="1">
    <location>
        <begin position="411"/>
        <end position="426"/>
    </location>
</feature>
<dbReference type="PANTHER" id="PTHR43662:SF7">
    <property type="entry name" value="DUF1996 DOMAIN-CONTAINING PROTEIN"/>
    <property type="match status" value="1"/>
</dbReference>
<dbReference type="AlphaFoldDB" id="A0A0G4NFR2"/>
<feature type="region of interest" description="Disordered" evidence="1">
    <location>
        <begin position="408"/>
        <end position="440"/>
    </location>
</feature>
<accession>A0A0G4NFR2</accession>
<feature type="region of interest" description="Disordered" evidence="1">
    <location>
        <begin position="524"/>
        <end position="546"/>
    </location>
</feature>
<feature type="compositionally biased region" description="Low complexity" evidence="1">
    <location>
        <begin position="427"/>
        <end position="440"/>
    </location>
</feature>
<sequence length="546" mass="60009">MKFLTVGQTAILMAAGVDAFFRMECQGRVGLARIDPMISPGEPSLHLHSIHGSSGFSMDATYDDLRDGDCTSCRVLQDKSAYWHPSMYFQDTDTGEFELVEQVGGMLACPLCHILEHVTDVAVRYYQYHLPNLVAFPAGFRMVAGDTKQRSWTTWNLTQPDPPANEWDALGLKTQQSLRERSMGFNCLNYAGQAEPTLYRHFLPTQQFIQANCPNGIRTEINFPSCWNGVDLDSEDHRSHVAYPDELNNGKCPEGFDKHLPNMLFEVVWNTKPLEGRNGRFVMSNGDAEGFGYHGDYFMGWDEGFLQQVIDTCTSDSGNILDCPLFEIVTEQKARECKMKVPQILASEDCEGPLKSLPGGVPIIFGDGHEEYGGDVPQEPTFVPSLAPKPVTGSTAYVYPAQSTQQAAPVIPSPAPVPEPSIPEPEVPSSSAVAPAPESSSGDLFAAAAVAPSSSSSSEPAPPVITPEVKPPVLVENKSYYSTQTLTVGNKVSIIYWEEETVFVTEYLDETTTVTVTAEATPVPAPAARRRRHVHRHARGLSHRHR</sequence>
<dbReference type="Proteomes" id="UP000045706">
    <property type="component" value="Unassembled WGS sequence"/>
</dbReference>
<gene>
    <name evidence="4" type="ORF">BN1723_016514</name>
</gene>